<dbReference type="EMBL" id="CAJOBR010005518">
    <property type="protein sequence ID" value="CAF4820534.1"/>
    <property type="molecule type" value="Genomic_DNA"/>
</dbReference>
<name>A0A821QED0_9BILA</name>
<dbReference type="Proteomes" id="UP000663848">
    <property type="component" value="Unassembled WGS sequence"/>
</dbReference>
<keyword evidence="6" id="KW-1185">Reference proteome</keyword>
<feature type="region of interest" description="Disordered" evidence="1">
    <location>
        <begin position="77"/>
        <end position="113"/>
    </location>
</feature>
<comment type="caution">
    <text evidence="4">The sequence shown here is derived from an EMBL/GenBank/DDBJ whole genome shotgun (WGS) entry which is preliminary data.</text>
</comment>
<dbReference type="EMBL" id="CAJOBP010002314">
    <property type="protein sequence ID" value="CAF4347811.1"/>
    <property type="molecule type" value="Genomic_DNA"/>
</dbReference>
<accession>A0A821QED0</accession>
<evidence type="ECO:0000313" key="5">
    <source>
        <dbReference type="Proteomes" id="UP000663848"/>
    </source>
</evidence>
<proteinExistence type="predicted"/>
<sequence>MKPVLRAANYPNLDCLGLYSIDEESARGLFTEQIINQGDLPNLKRFSLSCNVTALYYNELVLLRLYQMSNLQERLYTSSPKVRSPKAQIAETRAETNITEKQDRRNQHHRNTDYRYEIRRNADRRILGVGH</sequence>
<gene>
    <name evidence="3" type="ORF">HFQ381_LOCUS28285</name>
    <name evidence="4" type="ORF">QYT958_LOCUS25030</name>
    <name evidence="2" type="ORF">UJA718_LOCUS15583</name>
</gene>
<dbReference type="Proteomes" id="UP000663873">
    <property type="component" value="Unassembled WGS sequence"/>
</dbReference>
<evidence type="ECO:0000313" key="6">
    <source>
        <dbReference type="Proteomes" id="UP000663873"/>
    </source>
</evidence>
<evidence type="ECO:0000256" key="1">
    <source>
        <dbReference type="SAM" id="MobiDB-lite"/>
    </source>
</evidence>
<dbReference type="EMBL" id="CAJOBO010003964">
    <property type="protein sequence ID" value="CAF4508202.1"/>
    <property type="molecule type" value="Genomic_DNA"/>
</dbReference>
<evidence type="ECO:0000313" key="2">
    <source>
        <dbReference type="EMBL" id="CAF4347811.1"/>
    </source>
</evidence>
<protein>
    <submittedName>
        <fullName evidence="4">Uncharacterized protein</fullName>
    </submittedName>
</protein>
<reference evidence="4" key="1">
    <citation type="submission" date="2021-02" db="EMBL/GenBank/DDBJ databases">
        <authorList>
            <person name="Nowell W R."/>
        </authorList>
    </citation>
    <scope>NUCLEOTIDE SEQUENCE</scope>
</reference>
<evidence type="ECO:0000313" key="3">
    <source>
        <dbReference type="EMBL" id="CAF4508202.1"/>
    </source>
</evidence>
<evidence type="ECO:0000313" key="4">
    <source>
        <dbReference type="EMBL" id="CAF4820534.1"/>
    </source>
</evidence>
<feature type="compositionally biased region" description="Basic and acidic residues" evidence="1">
    <location>
        <begin position="92"/>
        <end position="113"/>
    </location>
</feature>
<dbReference type="AlphaFoldDB" id="A0A821QED0"/>
<organism evidence="4 5">
    <name type="scientific">Rotaria socialis</name>
    <dbReference type="NCBI Taxonomy" id="392032"/>
    <lineage>
        <taxon>Eukaryota</taxon>
        <taxon>Metazoa</taxon>
        <taxon>Spiralia</taxon>
        <taxon>Gnathifera</taxon>
        <taxon>Rotifera</taxon>
        <taxon>Eurotatoria</taxon>
        <taxon>Bdelloidea</taxon>
        <taxon>Philodinida</taxon>
        <taxon>Philodinidae</taxon>
        <taxon>Rotaria</taxon>
    </lineage>
</organism>
<dbReference type="Proteomes" id="UP000663851">
    <property type="component" value="Unassembled WGS sequence"/>
</dbReference>